<accession>A0AAV6VGW5</accession>
<dbReference type="EMBL" id="JAFNEN010000097">
    <property type="protein sequence ID" value="KAG8194876.1"/>
    <property type="molecule type" value="Genomic_DNA"/>
</dbReference>
<dbReference type="Proteomes" id="UP000827092">
    <property type="component" value="Unassembled WGS sequence"/>
</dbReference>
<evidence type="ECO:0000313" key="2">
    <source>
        <dbReference type="Proteomes" id="UP000827092"/>
    </source>
</evidence>
<protein>
    <submittedName>
        <fullName evidence="1">Uncharacterized protein</fullName>
    </submittedName>
</protein>
<dbReference type="AlphaFoldDB" id="A0AAV6VGW5"/>
<reference evidence="1 2" key="1">
    <citation type="journal article" date="2022" name="Nat. Ecol. Evol.">
        <title>A masculinizing supergene underlies an exaggerated male reproductive morph in a spider.</title>
        <authorList>
            <person name="Hendrickx F."/>
            <person name="De Corte Z."/>
            <person name="Sonet G."/>
            <person name="Van Belleghem S.M."/>
            <person name="Kostlbacher S."/>
            <person name="Vangestel C."/>
        </authorList>
    </citation>
    <scope>NUCLEOTIDE SEQUENCE [LARGE SCALE GENOMIC DNA]</scope>
    <source>
        <strain evidence="1">W744_W776</strain>
    </source>
</reference>
<keyword evidence="2" id="KW-1185">Reference proteome</keyword>
<sequence>MPQRCPLASCDGNMRIANQSSGNVGNARDFSRRSLLRSGDPNDVIKSFRRADPILKLPFAGGIYTDLYIRD</sequence>
<organism evidence="1 2">
    <name type="scientific">Oedothorax gibbosus</name>
    <dbReference type="NCBI Taxonomy" id="931172"/>
    <lineage>
        <taxon>Eukaryota</taxon>
        <taxon>Metazoa</taxon>
        <taxon>Ecdysozoa</taxon>
        <taxon>Arthropoda</taxon>
        <taxon>Chelicerata</taxon>
        <taxon>Arachnida</taxon>
        <taxon>Araneae</taxon>
        <taxon>Araneomorphae</taxon>
        <taxon>Entelegynae</taxon>
        <taxon>Araneoidea</taxon>
        <taxon>Linyphiidae</taxon>
        <taxon>Erigoninae</taxon>
        <taxon>Oedothorax</taxon>
    </lineage>
</organism>
<proteinExistence type="predicted"/>
<evidence type="ECO:0000313" key="1">
    <source>
        <dbReference type="EMBL" id="KAG8194876.1"/>
    </source>
</evidence>
<comment type="caution">
    <text evidence="1">The sequence shown here is derived from an EMBL/GenBank/DDBJ whole genome shotgun (WGS) entry which is preliminary data.</text>
</comment>
<gene>
    <name evidence="1" type="ORF">JTE90_029167</name>
</gene>
<name>A0AAV6VGW5_9ARAC</name>